<dbReference type="HOGENOM" id="CLU_118542_0_0_5"/>
<keyword evidence="2" id="KW-1185">Reference proteome</keyword>
<dbReference type="EMBL" id="AIMC01000001">
    <property type="protein sequence ID" value="EJF78350.1"/>
    <property type="molecule type" value="Genomic_DNA"/>
</dbReference>
<reference evidence="1 2" key="1">
    <citation type="submission" date="2012-03" db="EMBL/GenBank/DDBJ databases">
        <title>The Genome Sequence of Bartonella birtlesii LL-WM9.</title>
        <authorList>
            <consortium name="The Broad Institute Genome Sequencing Platform"/>
            <consortium name="The Broad Institute Genome Sequencing Center for Infectious Disease"/>
            <person name="Feldgarden M."/>
            <person name="Kirby J."/>
            <person name="Kosoy M."/>
            <person name="Birtles R."/>
            <person name="Probert W.S."/>
            <person name="Chiaraviglio L."/>
            <person name="Young S.K."/>
            <person name="Zeng Q."/>
            <person name="Gargeya S."/>
            <person name="Fitzgerald M."/>
            <person name="Haas B."/>
            <person name="Abouelleil A."/>
            <person name="Alvarado L."/>
            <person name="Arachchi H.M."/>
            <person name="Berlin A."/>
            <person name="Chapman S.B."/>
            <person name="Gearin G."/>
            <person name="Goldberg J."/>
            <person name="Griggs A."/>
            <person name="Gujja S."/>
            <person name="Hansen M."/>
            <person name="Heiman D."/>
            <person name="Howarth C."/>
            <person name="Larimer J."/>
            <person name="Lui A."/>
            <person name="MacDonald P.J.P."/>
            <person name="McCowen C."/>
            <person name="Montmayeur A."/>
            <person name="Murphy C."/>
            <person name="Neiman D."/>
            <person name="Pearson M."/>
            <person name="Priest M."/>
            <person name="Roberts A."/>
            <person name="Saif S."/>
            <person name="Shea T."/>
            <person name="Sisk P."/>
            <person name="Stolte C."/>
            <person name="Sykes S."/>
            <person name="Wortman J."/>
            <person name="Nusbaum C."/>
            <person name="Birren B."/>
        </authorList>
    </citation>
    <scope>NUCLEOTIDE SEQUENCE [LARGE SCALE GENOMIC DNA]</scope>
    <source>
        <strain evidence="1 2">LL-WM9</strain>
    </source>
</reference>
<accession>J1J3U6</accession>
<organism evidence="1 2">
    <name type="scientific">Bartonella birtlesii LL-WM9</name>
    <dbReference type="NCBI Taxonomy" id="1094552"/>
    <lineage>
        <taxon>Bacteria</taxon>
        <taxon>Pseudomonadati</taxon>
        <taxon>Pseudomonadota</taxon>
        <taxon>Alphaproteobacteria</taxon>
        <taxon>Hyphomicrobiales</taxon>
        <taxon>Bartonellaceae</taxon>
        <taxon>Bartonella</taxon>
    </lineage>
</organism>
<name>J1J3U6_9HYPH</name>
<sequence>MHNILINIIFLIFFLTSSQTFAQQLPPYESKLLRLAEILGSLHSLQNLCSTPTNQWYDYMHALIEIEQPIAQRRAYFYEAFNRAYSAFSENYHYCTQSAIEANQRYIKEGKALSESLLTYYNNQPAQKLPNLRFDLSH</sequence>
<dbReference type="NCBIfam" id="TIGR02301">
    <property type="entry name" value="TIGR02301 family protein"/>
    <property type="match status" value="1"/>
</dbReference>
<evidence type="ECO:0000313" key="1">
    <source>
        <dbReference type="EMBL" id="EJF78350.1"/>
    </source>
</evidence>
<comment type="caution">
    <text evidence="1">The sequence shown here is derived from an EMBL/GenBank/DDBJ whole genome shotgun (WGS) entry which is preliminary data.</text>
</comment>
<dbReference type="Proteomes" id="UP000008748">
    <property type="component" value="Unassembled WGS sequence"/>
</dbReference>
<dbReference type="Pfam" id="PF09539">
    <property type="entry name" value="DUF2385"/>
    <property type="match status" value="1"/>
</dbReference>
<gene>
    <name evidence="1" type="ORF">ME7_00341</name>
</gene>
<protein>
    <submittedName>
        <fullName evidence="1">TIGR02301 family protein</fullName>
    </submittedName>
</protein>
<dbReference type="AlphaFoldDB" id="J1J3U6"/>
<dbReference type="PATRIC" id="fig|1094552.3.peg.352"/>
<dbReference type="InterPro" id="IPR012645">
    <property type="entry name" value="CHP02301"/>
</dbReference>
<dbReference type="RefSeq" id="WP_006589273.1">
    <property type="nucleotide sequence ID" value="NZ_JH725076.1"/>
</dbReference>
<evidence type="ECO:0000313" key="2">
    <source>
        <dbReference type="Proteomes" id="UP000008748"/>
    </source>
</evidence>
<proteinExistence type="predicted"/>